<proteinExistence type="predicted"/>
<feature type="transmembrane region" description="Helical" evidence="1">
    <location>
        <begin position="23"/>
        <end position="46"/>
    </location>
</feature>
<gene>
    <name evidence="2" type="ORF">J6TS1_24240</name>
</gene>
<comment type="caution">
    <text evidence="2">The sequence shown here is derived from an EMBL/GenBank/DDBJ whole genome shotgun (WGS) entry which is preliminary data.</text>
</comment>
<name>A0ABQ4KXZ6_SIMTE</name>
<sequence>MRAIYTCASLVHAKNLRYIEHAFLNTHILLLISGLFYATILVSNAVSRHHYIMMTPSFFKKSSPQL</sequence>
<evidence type="ECO:0000313" key="3">
    <source>
        <dbReference type="Proteomes" id="UP000680670"/>
    </source>
</evidence>
<evidence type="ECO:0000313" key="2">
    <source>
        <dbReference type="EMBL" id="GIN96554.1"/>
    </source>
</evidence>
<keyword evidence="3" id="KW-1185">Reference proteome</keyword>
<dbReference type="EMBL" id="BORJ01000005">
    <property type="protein sequence ID" value="GIN96554.1"/>
    <property type="molecule type" value="Genomic_DNA"/>
</dbReference>
<protein>
    <submittedName>
        <fullName evidence="2">Uncharacterized protein</fullName>
    </submittedName>
</protein>
<accession>A0ABQ4KXZ6</accession>
<organism evidence="2 3">
    <name type="scientific">Siminovitchia terrae</name>
    <name type="common">Bacillus terrae</name>
    <dbReference type="NCBI Taxonomy" id="1914933"/>
    <lineage>
        <taxon>Bacteria</taxon>
        <taxon>Bacillati</taxon>
        <taxon>Bacillota</taxon>
        <taxon>Bacilli</taxon>
        <taxon>Bacillales</taxon>
        <taxon>Bacillaceae</taxon>
        <taxon>Siminovitchia</taxon>
    </lineage>
</organism>
<evidence type="ECO:0000256" key="1">
    <source>
        <dbReference type="SAM" id="Phobius"/>
    </source>
</evidence>
<reference evidence="2 3" key="1">
    <citation type="submission" date="2021-03" db="EMBL/GenBank/DDBJ databases">
        <title>Antimicrobial resistance genes in bacteria isolated from Japanese honey, and their potential for conferring macrolide and lincosamide resistance in the American foulbrood pathogen Paenibacillus larvae.</title>
        <authorList>
            <person name="Okamoto M."/>
            <person name="Kumagai M."/>
            <person name="Kanamori H."/>
            <person name="Takamatsu D."/>
        </authorList>
    </citation>
    <scope>NUCLEOTIDE SEQUENCE [LARGE SCALE GENOMIC DNA]</scope>
    <source>
        <strain evidence="2 3">J6TS1</strain>
    </source>
</reference>
<keyword evidence="1" id="KW-0472">Membrane</keyword>
<keyword evidence="1" id="KW-0812">Transmembrane</keyword>
<keyword evidence="1" id="KW-1133">Transmembrane helix</keyword>
<dbReference type="Proteomes" id="UP000680670">
    <property type="component" value="Unassembled WGS sequence"/>
</dbReference>